<evidence type="ECO:0000313" key="1">
    <source>
        <dbReference type="EMBL" id="MDR6805528.1"/>
    </source>
</evidence>
<dbReference type="Proteomes" id="UP001264980">
    <property type="component" value="Unassembled WGS sequence"/>
</dbReference>
<sequence length="89" mass="9672">MVEVFKTTVEKQSQARLLVDLICLAFTGYRASFDLEDCDKVLRVSCDGTAICNTSVIGLLESFGYEAAVLEDDYSETALPAASQVLSIL</sequence>
<gene>
    <name evidence="1" type="ORF">J2W84_002574</name>
</gene>
<comment type="caution">
    <text evidence="1">The sequence shown here is derived from an EMBL/GenBank/DDBJ whole genome shotgun (WGS) entry which is preliminary data.</text>
</comment>
<proteinExistence type="predicted"/>
<dbReference type="RefSeq" id="WP_309983451.1">
    <property type="nucleotide sequence ID" value="NZ_JAVDTI010000002.1"/>
</dbReference>
<reference evidence="1 2" key="1">
    <citation type="submission" date="2023-07" db="EMBL/GenBank/DDBJ databases">
        <title>Sorghum-associated microbial communities from plants grown in Nebraska, USA.</title>
        <authorList>
            <person name="Schachtman D."/>
        </authorList>
    </citation>
    <scope>NUCLEOTIDE SEQUENCE [LARGE SCALE GENOMIC DNA]</scope>
    <source>
        <strain evidence="1 2">BE57</strain>
    </source>
</reference>
<accession>A0ABU1QWI9</accession>
<organism evidence="1 2">
    <name type="scientific">Dyadobacter fermentans</name>
    <dbReference type="NCBI Taxonomy" id="94254"/>
    <lineage>
        <taxon>Bacteria</taxon>
        <taxon>Pseudomonadati</taxon>
        <taxon>Bacteroidota</taxon>
        <taxon>Cytophagia</taxon>
        <taxon>Cytophagales</taxon>
        <taxon>Spirosomataceae</taxon>
        <taxon>Dyadobacter</taxon>
    </lineage>
</organism>
<keyword evidence="2" id="KW-1185">Reference proteome</keyword>
<dbReference type="EMBL" id="JAVDTI010000002">
    <property type="protein sequence ID" value="MDR6805528.1"/>
    <property type="molecule type" value="Genomic_DNA"/>
</dbReference>
<evidence type="ECO:0000313" key="2">
    <source>
        <dbReference type="Proteomes" id="UP001264980"/>
    </source>
</evidence>
<protein>
    <submittedName>
        <fullName evidence="1">Uncharacterized protein</fullName>
    </submittedName>
</protein>
<name>A0ABU1QWI9_9BACT</name>